<name>A0A8S1NXD4_9CILI</name>
<dbReference type="EMBL" id="CAJJDN010000066">
    <property type="protein sequence ID" value="CAD8096250.1"/>
    <property type="molecule type" value="Genomic_DNA"/>
</dbReference>
<dbReference type="Proteomes" id="UP000692954">
    <property type="component" value="Unassembled WGS sequence"/>
</dbReference>
<keyword evidence="2" id="KW-1185">Reference proteome</keyword>
<evidence type="ECO:0000313" key="1">
    <source>
        <dbReference type="EMBL" id="CAD8096250.1"/>
    </source>
</evidence>
<reference evidence="1" key="1">
    <citation type="submission" date="2021-01" db="EMBL/GenBank/DDBJ databases">
        <authorList>
            <consortium name="Genoscope - CEA"/>
            <person name="William W."/>
        </authorList>
    </citation>
    <scope>NUCLEOTIDE SEQUENCE</scope>
</reference>
<comment type="caution">
    <text evidence="1">The sequence shown here is derived from an EMBL/GenBank/DDBJ whole genome shotgun (WGS) entry which is preliminary data.</text>
</comment>
<organism evidence="1 2">
    <name type="scientific">Paramecium sonneborni</name>
    <dbReference type="NCBI Taxonomy" id="65129"/>
    <lineage>
        <taxon>Eukaryota</taxon>
        <taxon>Sar</taxon>
        <taxon>Alveolata</taxon>
        <taxon>Ciliophora</taxon>
        <taxon>Intramacronucleata</taxon>
        <taxon>Oligohymenophorea</taxon>
        <taxon>Peniculida</taxon>
        <taxon>Parameciidae</taxon>
        <taxon>Paramecium</taxon>
    </lineage>
</organism>
<dbReference type="AlphaFoldDB" id="A0A8S1NXD4"/>
<sequence>MNSLTSQQLISQCPLLIYKDLSPRLKGPFYYKSLHNESRKLLSPFENLKKTMDPSYMIHLKPLLIPDLMGKSQIQSQKIKCSLIQRCNRSQSSNEQVHGIYGSKWKRLISQGKFSVKQIHHQKIIYRFKIYVRAVQLMLTYFKFRKVRQANMKSSKRLSKARISIVNIRNQSGQSTLIPLIQQYQAELLSMQNHILNVSTSDVHSPQSLCQKRKQKTLSQISFDNFIKRPIQQFIRNKNLSSFSDHKSSQPTKRTCKTESTLKRFASIRSLHHKFQMSQAYSAQQ</sequence>
<proteinExistence type="predicted"/>
<dbReference type="OrthoDB" id="295130at2759"/>
<evidence type="ECO:0000313" key="2">
    <source>
        <dbReference type="Proteomes" id="UP000692954"/>
    </source>
</evidence>
<gene>
    <name evidence="1" type="ORF">PSON_ATCC_30995.1.T0660060</name>
</gene>
<accession>A0A8S1NXD4</accession>
<protein>
    <submittedName>
        <fullName evidence="1">Uncharacterized protein</fullName>
    </submittedName>
</protein>